<organism evidence="1">
    <name type="scientific">Acinetobacter baumannii</name>
    <dbReference type="NCBI Taxonomy" id="470"/>
    <lineage>
        <taxon>Bacteria</taxon>
        <taxon>Pseudomonadati</taxon>
        <taxon>Pseudomonadota</taxon>
        <taxon>Gammaproteobacteria</taxon>
        <taxon>Moraxellales</taxon>
        <taxon>Moraxellaceae</taxon>
        <taxon>Acinetobacter</taxon>
        <taxon>Acinetobacter calcoaceticus/baumannii complex</taxon>
    </lineage>
</organism>
<dbReference type="RefSeq" id="WP_114149792.1">
    <property type="nucleotide sequence ID" value="NZ_CAJHFX010000007.1"/>
</dbReference>
<evidence type="ECO:0000313" key="1">
    <source>
        <dbReference type="EMBL" id="EGY2377619.1"/>
    </source>
</evidence>
<reference evidence="1" key="1">
    <citation type="submission" date="2020-12" db="EMBL/GenBank/DDBJ databases">
        <authorList>
            <consortium name="Clinical and Environmental Microbiology Branch: Whole genome sequencing antimicrobial resistance pathogens in the healthcare setting"/>
        </authorList>
    </citation>
    <scope>NUCLEOTIDE SEQUENCE</scope>
    <source>
        <strain evidence="1">2018HL-00813</strain>
    </source>
</reference>
<dbReference type="EMBL" id="AAYLMQ010000021">
    <property type="protein sequence ID" value="EGY2377619.1"/>
    <property type="molecule type" value="Genomic_DNA"/>
</dbReference>
<protein>
    <submittedName>
        <fullName evidence="1">Uncharacterized protein</fullName>
    </submittedName>
</protein>
<proteinExistence type="predicted"/>
<dbReference type="AlphaFoldDB" id="A0A9P2LC65"/>
<name>A0A9P2LC65_ACIBA</name>
<accession>A0A9P2LC65</accession>
<comment type="caution">
    <text evidence="1">The sequence shown here is derived from an EMBL/GenBank/DDBJ whole genome shotgun (WGS) entry which is preliminary data.</text>
</comment>
<sequence>MILKKDICVLVLCFMMVGSVYAIPKDVEIYVRNTNASYVNRGMCSLAFDVIAYDALDNIESIDFTVTMKDKNGKLIDRDQVTADEFNFVGGKTYGRFFIEGEKACDAFGENLNISKAIVKHNDGAKSEDIVKTQKLKVDDFKPMKIVIGGK</sequence>
<gene>
    <name evidence="1" type="ORF">JHZ39_002000</name>
</gene>